<dbReference type="PIRSF" id="PIRSF031900">
    <property type="entry name" value="UCP031900"/>
    <property type="match status" value="1"/>
</dbReference>
<accession>A0A7C9KZR8</accession>
<dbReference type="EMBL" id="WIOL01000006">
    <property type="protein sequence ID" value="MQT18348.1"/>
    <property type="molecule type" value="Genomic_DNA"/>
</dbReference>
<keyword evidence="1" id="KW-0732">Signal</keyword>
<keyword evidence="4" id="KW-1185">Reference proteome</keyword>
<name>A0A7C9KZR8_9SPHN</name>
<evidence type="ECO:0000256" key="1">
    <source>
        <dbReference type="SAM" id="SignalP"/>
    </source>
</evidence>
<feature type="domain" description="Phytase-like" evidence="2">
    <location>
        <begin position="73"/>
        <end position="327"/>
    </location>
</feature>
<evidence type="ECO:0000313" key="4">
    <source>
        <dbReference type="Proteomes" id="UP000481327"/>
    </source>
</evidence>
<dbReference type="Proteomes" id="UP000481327">
    <property type="component" value="Unassembled WGS sequence"/>
</dbReference>
<feature type="signal peptide" evidence="1">
    <location>
        <begin position="1"/>
        <end position="24"/>
    </location>
</feature>
<dbReference type="InterPro" id="IPR027372">
    <property type="entry name" value="Phytase-like_dom"/>
</dbReference>
<dbReference type="OrthoDB" id="9798693at2"/>
<comment type="caution">
    <text evidence="3">The sequence shown here is derived from an EMBL/GenBank/DDBJ whole genome shotgun (WGS) entry which is preliminary data.</text>
</comment>
<feature type="chain" id="PRO_5028925406" description="Phytase-like domain-containing protein" evidence="1">
    <location>
        <begin position="25"/>
        <end position="351"/>
    </location>
</feature>
<sequence>MPLNEIVAALTITTALALGASALAPDHALTAPAATAVAVTTTPLPLNRDDPGATAIGALQFRGAVQLRATDPLFGGISGLRFGGTIPNGAQLLGVTDTGNWITLQTIESGGRLTGVRNVTLVPIRGADGRPAATKAQGDAEALEWNPDTGTAAIVYEQDHRIAHFAGIDPADPGTFSAQPDRIERLTAMTGWPLNGGGEAMAILPGGARVVLSERRMTEDGHHAGLLTIDGRTRDIAVAGVADHSPTDAVALDATHLLVLHRRFDLSGQGAAVTLVDLAPAIAGAPGALPARLLAQWQSPVTLDNMEGLALRRDGDRVFLYIVSDDNLSSLQRTLLMKFELVLPRQAGIKP</sequence>
<dbReference type="Pfam" id="PF13449">
    <property type="entry name" value="Phytase-like"/>
    <property type="match status" value="1"/>
</dbReference>
<organism evidence="3 4">
    <name type="scientific">Sandarakinorhabdus fusca</name>
    <dbReference type="NCBI Taxonomy" id="1439888"/>
    <lineage>
        <taxon>Bacteria</taxon>
        <taxon>Pseudomonadati</taxon>
        <taxon>Pseudomonadota</taxon>
        <taxon>Alphaproteobacteria</taxon>
        <taxon>Sphingomonadales</taxon>
        <taxon>Sphingosinicellaceae</taxon>
        <taxon>Sandarakinorhabdus</taxon>
    </lineage>
</organism>
<dbReference type="InterPro" id="IPR014567">
    <property type="entry name" value="UCP031900"/>
</dbReference>
<reference evidence="3 4" key="1">
    <citation type="submission" date="2019-09" db="EMBL/GenBank/DDBJ databases">
        <title>Polymorphobacter sp. isolated from a lake in China.</title>
        <authorList>
            <person name="Liu Z."/>
        </authorList>
    </citation>
    <scope>NUCLEOTIDE SEQUENCE [LARGE SCALE GENOMIC DNA]</scope>
    <source>
        <strain evidence="3 4">D40P</strain>
    </source>
</reference>
<evidence type="ECO:0000259" key="2">
    <source>
        <dbReference type="Pfam" id="PF13449"/>
    </source>
</evidence>
<protein>
    <recommendedName>
        <fullName evidence="2">Phytase-like domain-containing protein</fullName>
    </recommendedName>
</protein>
<dbReference type="AlphaFoldDB" id="A0A7C9KZR8"/>
<gene>
    <name evidence="3" type="ORF">F3168_13925</name>
</gene>
<evidence type="ECO:0000313" key="3">
    <source>
        <dbReference type="EMBL" id="MQT18348.1"/>
    </source>
</evidence>
<proteinExistence type="predicted"/>
<dbReference type="RefSeq" id="WP_152578821.1">
    <property type="nucleotide sequence ID" value="NZ_JAATJI010000001.1"/>
</dbReference>